<evidence type="ECO:0000313" key="9">
    <source>
        <dbReference type="Proteomes" id="UP000309747"/>
    </source>
</evidence>
<sequence>MSVSGALPGRGLILSGLWAAYVAQSVIGGLTWGGLPAVLRDQGLPLDRIGLLSLLIAPWALKVLWSPMVERWRLPPGRAPRSAVLVSLFGLIAVLGLLATGAVGLVPLMPALACLMVVAFATSTADIVVDGHAVGVLSSDQHGWGNAAQVGGAYVGSAIGAGLLLVVVARIGWTGAVWSMAALVAILLAWFALTARAAGPGPAARSRPSLRRALARPDIREGLVLTAIFVIAQKLSLGMLGPFLIDRGNSLGMVGLLNGFGSLVLGLAGALLGGAAVQRWGARTTMTMALALQAVLMSCLALAGAGVALPPAVPVAAALVSGSALSAFGFTGLYAQFMRWSDPDQGGVDFTLFQCLDGAVSMALGLTAGVVAQHAGYGFLFGLGAVLPPLAILMLRRLAICPTRTSGP</sequence>
<protein>
    <submittedName>
        <fullName evidence="8">MFS transporter</fullName>
    </submittedName>
</protein>
<feature type="transmembrane region" description="Helical" evidence="7">
    <location>
        <begin position="289"/>
        <end position="309"/>
    </location>
</feature>
<evidence type="ECO:0000256" key="5">
    <source>
        <dbReference type="ARBA" id="ARBA00022989"/>
    </source>
</evidence>
<dbReference type="RefSeq" id="WP_136886857.1">
    <property type="nucleotide sequence ID" value="NZ_SUNI01000015.1"/>
</dbReference>
<dbReference type="InterPro" id="IPR036259">
    <property type="entry name" value="MFS_trans_sf"/>
</dbReference>
<feature type="transmembrane region" description="Helical" evidence="7">
    <location>
        <begin position="347"/>
        <end position="371"/>
    </location>
</feature>
<evidence type="ECO:0000256" key="1">
    <source>
        <dbReference type="ARBA" id="ARBA00004141"/>
    </source>
</evidence>
<comment type="caution">
    <text evidence="8">The sequence shown here is derived from an EMBL/GenBank/DDBJ whole genome shotgun (WGS) entry which is preliminary data.</text>
</comment>
<evidence type="ECO:0000313" key="8">
    <source>
        <dbReference type="EMBL" id="TJZ90644.1"/>
    </source>
</evidence>
<feature type="transmembrane region" description="Helical" evidence="7">
    <location>
        <begin position="251"/>
        <end position="277"/>
    </location>
</feature>
<evidence type="ECO:0000256" key="6">
    <source>
        <dbReference type="ARBA" id="ARBA00023136"/>
    </source>
</evidence>
<name>A0A4U0RQV8_9RHOB</name>
<evidence type="ECO:0000256" key="4">
    <source>
        <dbReference type="ARBA" id="ARBA00022692"/>
    </source>
</evidence>
<dbReference type="Proteomes" id="UP000309747">
    <property type="component" value="Unassembled WGS sequence"/>
</dbReference>
<keyword evidence="4 7" id="KW-0812">Transmembrane</keyword>
<organism evidence="8 9">
    <name type="scientific">Paracoccus gahaiensis</name>
    <dbReference type="NCBI Taxonomy" id="1706839"/>
    <lineage>
        <taxon>Bacteria</taxon>
        <taxon>Pseudomonadati</taxon>
        <taxon>Pseudomonadota</taxon>
        <taxon>Alphaproteobacteria</taxon>
        <taxon>Rhodobacterales</taxon>
        <taxon>Paracoccaceae</taxon>
        <taxon>Paracoccus</taxon>
    </lineage>
</organism>
<comment type="subcellular location">
    <subcellularLocation>
        <location evidence="1">Membrane</location>
        <topology evidence="1">Multi-pass membrane protein</topology>
    </subcellularLocation>
</comment>
<keyword evidence="3" id="KW-0813">Transport</keyword>
<feature type="transmembrane region" description="Helical" evidence="7">
    <location>
        <begin position="82"/>
        <end position="102"/>
    </location>
</feature>
<keyword evidence="9" id="KW-1185">Reference proteome</keyword>
<evidence type="ECO:0000256" key="3">
    <source>
        <dbReference type="ARBA" id="ARBA00022448"/>
    </source>
</evidence>
<dbReference type="Pfam" id="PF07690">
    <property type="entry name" value="MFS_1"/>
    <property type="match status" value="1"/>
</dbReference>
<dbReference type="OrthoDB" id="9787815at2"/>
<feature type="transmembrane region" description="Helical" evidence="7">
    <location>
        <begin position="150"/>
        <end position="171"/>
    </location>
</feature>
<dbReference type="GO" id="GO:0016020">
    <property type="term" value="C:membrane"/>
    <property type="evidence" value="ECO:0007669"/>
    <property type="project" value="UniProtKB-SubCell"/>
</dbReference>
<dbReference type="InterPro" id="IPR004752">
    <property type="entry name" value="AmpG_permease/AT-1"/>
</dbReference>
<dbReference type="PANTHER" id="PTHR12778">
    <property type="entry name" value="SOLUTE CARRIER FAMILY 33 ACETYL-COA TRANSPORTER -RELATED"/>
    <property type="match status" value="1"/>
</dbReference>
<feature type="transmembrane region" description="Helical" evidence="7">
    <location>
        <begin position="12"/>
        <end position="32"/>
    </location>
</feature>
<evidence type="ECO:0000256" key="2">
    <source>
        <dbReference type="ARBA" id="ARBA00008335"/>
    </source>
</evidence>
<gene>
    <name evidence="8" type="ORF">FA743_14740</name>
</gene>
<accession>A0A4U0RQV8</accession>
<dbReference type="PANTHER" id="PTHR12778:SF10">
    <property type="entry name" value="MAJOR FACILITATOR SUPERFAMILY DOMAIN-CONTAINING PROTEIN 3"/>
    <property type="match status" value="1"/>
</dbReference>
<dbReference type="AlphaFoldDB" id="A0A4U0RQV8"/>
<feature type="transmembrane region" description="Helical" evidence="7">
    <location>
        <begin position="108"/>
        <end position="129"/>
    </location>
</feature>
<keyword evidence="6 7" id="KW-0472">Membrane</keyword>
<feature type="transmembrane region" description="Helical" evidence="7">
    <location>
        <begin position="315"/>
        <end position="335"/>
    </location>
</feature>
<dbReference type="EMBL" id="SUNI01000015">
    <property type="protein sequence ID" value="TJZ90644.1"/>
    <property type="molecule type" value="Genomic_DNA"/>
</dbReference>
<dbReference type="InterPro" id="IPR011701">
    <property type="entry name" value="MFS"/>
</dbReference>
<proteinExistence type="inferred from homology"/>
<reference evidence="8 9" key="1">
    <citation type="submission" date="2019-04" db="EMBL/GenBank/DDBJ databases">
        <authorList>
            <person name="Li J."/>
        </authorList>
    </citation>
    <scope>NUCLEOTIDE SEQUENCE [LARGE SCALE GENOMIC DNA]</scope>
    <source>
        <strain evidence="8 9">KCTC 42687</strain>
    </source>
</reference>
<dbReference type="Gene3D" id="1.20.1250.20">
    <property type="entry name" value="MFS general substrate transporter like domains"/>
    <property type="match status" value="1"/>
</dbReference>
<feature type="transmembrane region" description="Helical" evidence="7">
    <location>
        <begin position="177"/>
        <end position="198"/>
    </location>
</feature>
<dbReference type="SUPFAM" id="SSF103473">
    <property type="entry name" value="MFS general substrate transporter"/>
    <property type="match status" value="1"/>
</dbReference>
<comment type="similarity">
    <text evidence="2">Belongs to the major facilitator superfamily.</text>
</comment>
<keyword evidence="5 7" id="KW-1133">Transmembrane helix</keyword>
<feature type="transmembrane region" description="Helical" evidence="7">
    <location>
        <begin position="219"/>
        <end position="245"/>
    </location>
</feature>
<feature type="transmembrane region" description="Helical" evidence="7">
    <location>
        <begin position="44"/>
        <end position="61"/>
    </location>
</feature>
<feature type="transmembrane region" description="Helical" evidence="7">
    <location>
        <begin position="377"/>
        <end position="395"/>
    </location>
</feature>
<evidence type="ECO:0000256" key="7">
    <source>
        <dbReference type="SAM" id="Phobius"/>
    </source>
</evidence>